<keyword evidence="2" id="KW-0723">Serine/threonine-protein kinase</keyword>
<evidence type="ECO:0000259" key="12">
    <source>
        <dbReference type="PROSITE" id="PS50011"/>
    </source>
</evidence>
<keyword evidence="5" id="KW-0418">Kinase</keyword>
<evidence type="ECO:0000256" key="2">
    <source>
        <dbReference type="ARBA" id="ARBA00022527"/>
    </source>
</evidence>
<evidence type="ECO:0000256" key="3">
    <source>
        <dbReference type="ARBA" id="ARBA00022679"/>
    </source>
</evidence>
<dbReference type="PRINTS" id="PR00452">
    <property type="entry name" value="SH3DOMAIN"/>
</dbReference>
<dbReference type="PANTHER" id="PTHR24355">
    <property type="entry name" value="G PROTEIN-COUPLED RECEPTOR KINASE/RIBOSOMAL PROTEIN S6 KINASE"/>
    <property type="match status" value="1"/>
</dbReference>
<protein>
    <submittedName>
        <fullName evidence="14">Protein kinase domain-containing protein</fullName>
    </submittedName>
</protein>
<dbReference type="PROSITE" id="PS00108">
    <property type="entry name" value="PROTEIN_KINASE_ST"/>
    <property type="match status" value="1"/>
</dbReference>
<dbReference type="SMART" id="SM00326">
    <property type="entry name" value="SH3"/>
    <property type="match status" value="1"/>
</dbReference>
<reference evidence="14" key="1">
    <citation type="submission" date="2016-11" db="UniProtKB">
        <authorList>
            <consortium name="WormBaseParasite"/>
        </authorList>
    </citation>
    <scope>IDENTIFICATION</scope>
</reference>
<dbReference type="InterPro" id="IPR017441">
    <property type="entry name" value="Protein_kinase_ATP_BS"/>
</dbReference>
<dbReference type="AlphaFoldDB" id="A0A1I8IV38"/>
<feature type="region of interest" description="Disordered" evidence="10">
    <location>
        <begin position="1"/>
        <end position="97"/>
    </location>
</feature>
<dbReference type="Proteomes" id="UP000095280">
    <property type="component" value="Unplaced"/>
</dbReference>
<dbReference type="GO" id="GO:0005524">
    <property type="term" value="F:ATP binding"/>
    <property type="evidence" value="ECO:0007669"/>
    <property type="project" value="UniProtKB-UniRule"/>
</dbReference>
<evidence type="ECO:0000256" key="1">
    <source>
        <dbReference type="ARBA" id="ARBA00022443"/>
    </source>
</evidence>
<feature type="domain" description="Protein kinase" evidence="12">
    <location>
        <begin position="299"/>
        <end position="591"/>
    </location>
</feature>
<keyword evidence="4 9" id="KW-0547">Nucleotide-binding</keyword>
<keyword evidence="6 9" id="KW-0067">ATP-binding</keyword>
<feature type="domain" description="SH3" evidence="11">
    <location>
        <begin position="17"/>
        <end position="77"/>
    </location>
</feature>
<keyword evidence="13" id="KW-1185">Reference proteome</keyword>
<dbReference type="PROSITE" id="PS50011">
    <property type="entry name" value="PROTEIN_KINASE_DOM"/>
    <property type="match status" value="1"/>
</dbReference>
<evidence type="ECO:0000259" key="11">
    <source>
        <dbReference type="PROSITE" id="PS50002"/>
    </source>
</evidence>
<evidence type="ECO:0000256" key="9">
    <source>
        <dbReference type="PROSITE-ProRule" id="PRU10141"/>
    </source>
</evidence>
<dbReference type="CDD" id="cd11843">
    <property type="entry name" value="SH3_PACSIN"/>
    <property type="match status" value="1"/>
</dbReference>
<evidence type="ECO:0000256" key="8">
    <source>
        <dbReference type="PROSITE-ProRule" id="PRU00192"/>
    </source>
</evidence>
<dbReference type="SUPFAM" id="SSF50044">
    <property type="entry name" value="SH3-domain"/>
    <property type="match status" value="1"/>
</dbReference>
<proteinExistence type="predicted"/>
<dbReference type="SUPFAM" id="SSF56112">
    <property type="entry name" value="Protein kinase-like (PK-like)"/>
    <property type="match status" value="1"/>
</dbReference>
<dbReference type="Pfam" id="PF00069">
    <property type="entry name" value="Pkinase"/>
    <property type="match status" value="1"/>
</dbReference>
<dbReference type="InterPro" id="IPR011009">
    <property type="entry name" value="Kinase-like_dom_sf"/>
</dbReference>
<dbReference type="PROSITE" id="PS50002">
    <property type="entry name" value="SH3"/>
    <property type="match status" value="1"/>
</dbReference>
<dbReference type="GO" id="GO:0009966">
    <property type="term" value="P:regulation of signal transduction"/>
    <property type="evidence" value="ECO:0007669"/>
    <property type="project" value="TreeGrafter"/>
</dbReference>
<dbReference type="GO" id="GO:0007186">
    <property type="term" value="P:G protein-coupled receptor signaling pathway"/>
    <property type="evidence" value="ECO:0007669"/>
    <property type="project" value="TreeGrafter"/>
</dbReference>
<evidence type="ECO:0000256" key="4">
    <source>
        <dbReference type="ARBA" id="ARBA00022741"/>
    </source>
</evidence>
<keyword evidence="3" id="KW-0808">Transferase</keyword>
<keyword evidence="7" id="KW-0175">Coiled coil</keyword>
<accession>A0A1I8IV38</accession>
<dbReference type="Gene3D" id="1.10.510.10">
    <property type="entry name" value="Transferase(Phosphotransferase) domain 1"/>
    <property type="match status" value="1"/>
</dbReference>
<dbReference type="InterPro" id="IPR000719">
    <property type="entry name" value="Prot_kinase_dom"/>
</dbReference>
<feature type="region of interest" description="Disordered" evidence="10">
    <location>
        <begin position="247"/>
        <end position="284"/>
    </location>
</feature>
<evidence type="ECO:0000256" key="7">
    <source>
        <dbReference type="ARBA" id="ARBA00023054"/>
    </source>
</evidence>
<dbReference type="FunFam" id="2.30.30.40:FF:000014">
    <property type="entry name" value="Kinase C and casein kinase substrate in neurons protein"/>
    <property type="match status" value="1"/>
</dbReference>
<dbReference type="WBParaSite" id="maker-uti_cns_0017220-snap-gene-0.3-mRNA-1">
    <property type="protein sequence ID" value="maker-uti_cns_0017220-snap-gene-0.3-mRNA-1"/>
    <property type="gene ID" value="maker-uti_cns_0017220-snap-gene-0.3"/>
</dbReference>
<dbReference type="PROSITE" id="PS00107">
    <property type="entry name" value="PROTEIN_KINASE_ATP"/>
    <property type="match status" value="1"/>
</dbReference>
<evidence type="ECO:0000256" key="10">
    <source>
        <dbReference type="SAM" id="MobiDB-lite"/>
    </source>
</evidence>
<keyword evidence="1 8" id="KW-0728">SH3 domain</keyword>
<feature type="binding site" evidence="9">
    <location>
        <position position="328"/>
    </location>
    <ligand>
        <name>ATP</name>
        <dbReference type="ChEBI" id="CHEBI:30616"/>
    </ligand>
</feature>
<dbReference type="GO" id="GO:0004703">
    <property type="term" value="F:G protein-coupled receptor kinase activity"/>
    <property type="evidence" value="ECO:0007669"/>
    <property type="project" value="TreeGrafter"/>
</dbReference>
<sequence length="924" mass="102452">MPPQSGDASGALEDDGRQGVPVRALYDYTGTEEDELSFQAGDVFEKLDDEDEQGWCKGRKDGRAGLYPANYPATQEASSYPSTSPPSSSTDRSVQHQPKKLITMRLLPNFFRSATQDSVDDCLLMPTRANQGRSTEFHRHRIFSSSSYHPKSGQHHQEVITAEAFHRVNDNWMMRHGQPTYFHRSFRSARRASPSDNPPFWSIAGGRRSRPAVRSSIQYSTTDVSHSANTAASVSCASLLVLSATEQQPASSSPRTIRRERLRSGMGSGYSSSRGGGDGGVDAATAASNDAREVSFNSFNILRAIGRGAFGKVCIVQLKGSKRMFAMKYMNKLACIEKDAVSNVLREVRIIASLDFPYLVNLWFTFQDVEDMFVVVDLLLGGDLRFHIQHGVRFSEEAVRLALAQMALALDYLRSRRILHRDIKPDNLIFDEVGNLHLTDFNVAAVLPEGGLASSIAGTKPYMGERRGLHFCCRFEIVCLKSDPANQHAASSPPLESNRRHASVRTHRVAALWLLGGLAESAWLVLIEIVGLMLGELLASPEIDRIVWLLLDWLSRLLNDRTQLVGVSKGDLTSVSSDQCRVCALLCHELGLLLLLFATGCVPDACSDGGLHGDRVAQLPTHELRRALHSACPGLWNVCVVHVYPVPGLLLLRPPMDSRRTAWPQSRAGWTVANEDLHVVAVAGPPGGVLQASARRAGPLMRVVVHKSKNFLPEDGRNDRPVAIAENSVLDNQSIPGRFERSFSRRAVRPSNVDYWRRPLAATRRDWLDDAFRFHPLQLVHHQVLEVQWHRSSSAVERSGSFHEPDFSLKAFETAQLLNLVDGDGVFLQFYINGYEARVGLERRSELAETGNGRAVKLPQNPFAITQRRLAQLSPEVLRDEADLRSSVDLHWYATAVDLDAPEVFLTSLRQADSGYCSFPAELL</sequence>
<evidence type="ECO:0000256" key="6">
    <source>
        <dbReference type="ARBA" id="ARBA00022840"/>
    </source>
</evidence>
<dbReference type="InterPro" id="IPR008271">
    <property type="entry name" value="Ser/Thr_kinase_AS"/>
</dbReference>
<organism evidence="13 14">
    <name type="scientific">Macrostomum lignano</name>
    <dbReference type="NCBI Taxonomy" id="282301"/>
    <lineage>
        <taxon>Eukaryota</taxon>
        <taxon>Metazoa</taxon>
        <taxon>Spiralia</taxon>
        <taxon>Lophotrochozoa</taxon>
        <taxon>Platyhelminthes</taxon>
        <taxon>Rhabditophora</taxon>
        <taxon>Macrostomorpha</taxon>
        <taxon>Macrostomida</taxon>
        <taxon>Macrostomidae</taxon>
        <taxon>Macrostomum</taxon>
    </lineage>
</organism>
<dbReference type="GO" id="GO:0001664">
    <property type="term" value="F:G protein-coupled receptor binding"/>
    <property type="evidence" value="ECO:0007669"/>
    <property type="project" value="TreeGrafter"/>
</dbReference>
<dbReference type="Gene3D" id="2.30.30.40">
    <property type="entry name" value="SH3 Domains"/>
    <property type="match status" value="1"/>
</dbReference>
<dbReference type="Gene3D" id="3.30.200.20">
    <property type="entry name" value="Phosphorylase Kinase, domain 1"/>
    <property type="match status" value="1"/>
</dbReference>
<dbReference type="PANTHER" id="PTHR24355:SF30">
    <property type="entry name" value="SERINE_THREONINE-PROTEIN KINASE 32B ISOFORM X1"/>
    <property type="match status" value="1"/>
</dbReference>
<name>A0A1I8IV38_9PLAT</name>
<dbReference type="InterPro" id="IPR036028">
    <property type="entry name" value="SH3-like_dom_sf"/>
</dbReference>
<dbReference type="InterPro" id="IPR001452">
    <property type="entry name" value="SH3_domain"/>
</dbReference>
<evidence type="ECO:0000256" key="5">
    <source>
        <dbReference type="ARBA" id="ARBA00022777"/>
    </source>
</evidence>
<evidence type="ECO:0000313" key="13">
    <source>
        <dbReference type="Proteomes" id="UP000095280"/>
    </source>
</evidence>
<dbReference type="Pfam" id="PF14604">
    <property type="entry name" value="SH3_9"/>
    <property type="match status" value="1"/>
</dbReference>
<dbReference type="SMART" id="SM00220">
    <property type="entry name" value="S_TKc"/>
    <property type="match status" value="1"/>
</dbReference>
<evidence type="ECO:0000313" key="14">
    <source>
        <dbReference type="WBParaSite" id="maker-uti_cns_0017220-snap-gene-0.3-mRNA-1"/>
    </source>
</evidence>
<feature type="compositionally biased region" description="Low complexity" evidence="10">
    <location>
        <begin position="78"/>
        <end position="90"/>
    </location>
</feature>